<dbReference type="InterPro" id="IPR017501">
    <property type="entry name" value="Phage_infect_YhgE_C"/>
</dbReference>
<feature type="transmembrane region" description="Helical" evidence="6">
    <location>
        <begin position="520"/>
        <end position="539"/>
    </location>
</feature>
<dbReference type="InterPro" id="IPR051328">
    <property type="entry name" value="T7SS_ABC-Transporter"/>
</dbReference>
<feature type="transmembrane region" description="Helical" evidence="6">
    <location>
        <begin position="762"/>
        <end position="780"/>
    </location>
</feature>
<feature type="transmembrane region" description="Helical" evidence="6">
    <location>
        <begin position="676"/>
        <end position="697"/>
    </location>
</feature>
<feature type="domain" description="ABC-2 type transporter transmembrane" evidence="7">
    <location>
        <begin position="24"/>
        <end position="181"/>
    </location>
</feature>
<feature type="domain" description="ABC-2 type transporter transmembrane" evidence="7">
    <location>
        <begin position="350"/>
        <end position="691"/>
    </location>
</feature>
<dbReference type="EMBL" id="JGZU01000015">
    <property type="protein sequence ID" value="KFJ05561.1"/>
    <property type="molecule type" value="Genomic_DNA"/>
</dbReference>
<name>A0A087ECR0_9BIFI</name>
<dbReference type="NCBIfam" id="TIGR03062">
    <property type="entry name" value="pip_yhgE_Cterm"/>
    <property type="match status" value="1"/>
</dbReference>
<evidence type="ECO:0000313" key="8">
    <source>
        <dbReference type="EMBL" id="KFJ05561.1"/>
    </source>
</evidence>
<dbReference type="RefSeq" id="WP_052366679.1">
    <property type="nucleotide sequence ID" value="NZ_JGZU01000015.1"/>
</dbReference>
<feature type="transmembrane region" description="Helical" evidence="6">
    <location>
        <begin position="559"/>
        <end position="582"/>
    </location>
</feature>
<organism evidence="8 9">
    <name type="scientific">Bifidobacterium tsurumiense</name>
    <dbReference type="NCBI Taxonomy" id="356829"/>
    <lineage>
        <taxon>Bacteria</taxon>
        <taxon>Bacillati</taxon>
        <taxon>Actinomycetota</taxon>
        <taxon>Actinomycetes</taxon>
        <taxon>Bifidobacteriales</taxon>
        <taxon>Bifidobacteriaceae</taxon>
        <taxon>Bifidobacterium</taxon>
    </lineage>
</organism>
<dbReference type="NCBIfam" id="TIGR03061">
    <property type="entry name" value="pip_yhgE_Nterm"/>
    <property type="match status" value="1"/>
</dbReference>
<keyword evidence="2 6" id="KW-0812">Transmembrane</keyword>
<evidence type="ECO:0000256" key="4">
    <source>
        <dbReference type="ARBA" id="ARBA00023136"/>
    </source>
</evidence>
<keyword evidence="4 6" id="KW-0472">Membrane</keyword>
<dbReference type="Proteomes" id="UP000029080">
    <property type="component" value="Unassembled WGS sequence"/>
</dbReference>
<dbReference type="AlphaFoldDB" id="A0A087ECR0"/>
<evidence type="ECO:0000256" key="3">
    <source>
        <dbReference type="ARBA" id="ARBA00022989"/>
    </source>
</evidence>
<sequence>MGNVLKIVRRDALRLLRVPAAWVILIGLVAIPPLYAWINTIGFWDPYGNTKNIPVAVANEDAGTTSELVGTVNFGKEIETTLRSNDNLGWRFVDEDEALRQVKSAESYAAIVIPKDFSARLVAAATGGERPTLNYYVNEKANGVATKISDTGANTVDRQINSTFVSTVSSVVSSTLNSTASGLSAKLSDAHNQTVKDLNTVQATLNNTRSNIASLDASLAQVPDSTQRARGTVNTLRGIAQQSGNTLSDTATLISQTQTGLNSFIGSASTSLDKGAALLSQASSSTNLLASSVAASLTEANGNVASTLNVAQQVNADAANLISTLQAMNLPGSNDLISKLSEQNATLTDATSRLQQLNTDVGNTVTSAAATANSINTATQQTLQTTGNARSSLISGTLPSLNTGLTGLSTASASLGAGISSQSTTLDQVSTVLDQLDQAASSARQALSNTDAGLAQLQTKLDTLSTDLTALADANLLKELFGIDGNLDTEAIAKFMLSPTVIDTHTLYSINAYGSSMAPLFINLSLWAGASCLWSCSSWKPTTKALKTSPPANAIGGRWLLLAIIAMVQGLVTTVGELIIGVQTVNTLMFILTGMLVSLVYLSIAFAMSTSFLHVGKGLIMALIIVQVPGASGLYPIEIMPRFFRALYPFFPFTYSIKAFRETIGGFYGNHWLNSMGVLLLFAVVFFFLGLVIRPYLTNLNRLFAREIKEGDMIAYEPMQMPGREFRISQAIAMLANKDEYREAIERKAAEFEHRYPQLKRAAFIAGLVVPAVLAITFSLTTGTMLIALAAWFVWFFVIVTVLMTLEMTRDSIERQVRLGTLSDESIREILSKEYKSSSKRKRNIYRAGNAKHSASPSRDIAELANEFAGTERHQANLALLAATATAQNRQPTEEAKNNSSADTQELPASGIKPTVTPAPTDIRTNTTQQTATDTGEDE</sequence>
<dbReference type="Gene3D" id="3.40.1710.10">
    <property type="entry name" value="abc type-2 transporter like domain"/>
    <property type="match status" value="1"/>
</dbReference>
<evidence type="ECO:0000256" key="2">
    <source>
        <dbReference type="ARBA" id="ARBA00022692"/>
    </source>
</evidence>
<dbReference type="InterPro" id="IPR017500">
    <property type="entry name" value="Phage_infect_YhgE_N"/>
</dbReference>
<comment type="caution">
    <text evidence="8">The sequence shown here is derived from an EMBL/GenBank/DDBJ whole genome shotgun (WGS) entry which is preliminary data.</text>
</comment>
<dbReference type="PANTHER" id="PTHR43077">
    <property type="entry name" value="TRANSPORT PERMEASE YVFS-RELATED"/>
    <property type="match status" value="1"/>
</dbReference>
<dbReference type="InterPro" id="IPR013525">
    <property type="entry name" value="ABC2_TM"/>
</dbReference>
<feature type="transmembrane region" description="Helical" evidence="6">
    <location>
        <begin position="619"/>
        <end position="637"/>
    </location>
</feature>
<comment type="subcellular location">
    <subcellularLocation>
        <location evidence="1">Membrane</location>
        <topology evidence="1">Multi-pass membrane protein</topology>
    </subcellularLocation>
</comment>
<evidence type="ECO:0000256" key="6">
    <source>
        <dbReference type="SAM" id="Phobius"/>
    </source>
</evidence>
<keyword evidence="9" id="KW-1185">Reference proteome</keyword>
<accession>A0A087ECR0</accession>
<feature type="region of interest" description="Disordered" evidence="5">
    <location>
        <begin position="888"/>
        <end position="939"/>
    </location>
</feature>
<dbReference type="Pfam" id="PF12698">
    <property type="entry name" value="ABC2_membrane_3"/>
    <property type="match status" value="2"/>
</dbReference>
<evidence type="ECO:0000256" key="5">
    <source>
        <dbReference type="SAM" id="MobiDB-lite"/>
    </source>
</evidence>
<dbReference type="PANTHER" id="PTHR43077:SF10">
    <property type="entry name" value="TRANSPORT PERMEASE PROTEIN"/>
    <property type="match status" value="1"/>
</dbReference>
<evidence type="ECO:0000259" key="7">
    <source>
        <dbReference type="Pfam" id="PF12698"/>
    </source>
</evidence>
<dbReference type="Gene3D" id="1.10.287.1490">
    <property type="match status" value="1"/>
</dbReference>
<feature type="compositionally biased region" description="Low complexity" evidence="5">
    <location>
        <begin position="921"/>
        <end position="939"/>
    </location>
</feature>
<keyword evidence="3 6" id="KW-1133">Transmembrane helix</keyword>
<feature type="transmembrane region" description="Helical" evidence="6">
    <location>
        <begin position="588"/>
        <end position="607"/>
    </location>
</feature>
<gene>
    <name evidence="8" type="ORF">BITS_0244</name>
</gene>
<evidence type="ECO:0000313" key="9">
    <source>
        <dbReference type="Proteomes" id="UP000029080"/>
    </source>
</evidence>
<feature type="transmembrane region" description="Helical" evidence="6">
    <location>
        <begin position="20"/>
        <end position="38"/>
    </location>
</feature>
<feature type="transmembrane region" description="Helical" evidence="6">
    <location>
        <begin position="786"/>
        <end position="806"/>
    </location>
</feature>
<reference evidence="8 9" key="1">
    <citation type="submission" date="2014-03" db="EMBL/GenBank/DDBJ databases">
        <title>Genomics of Bifidobacteria.</title>
        <authorList>
            <person name="Ventura M."/>
            <person name="Milani C."/>
            <person name="Lugli G.A."/>
        </authorList>
    </citation>
    <scope>NUCLEOTIDE SEQUENCE [LARGE SCALE GENOMIC DNA]</scope>
    <source>
        <strain evidence="8 9">JCM 13495</strain>
    </source>
</reference>
<protein>
    <submittedName>
        <fullName evidence="8">Phage infection protein-like protein</fullName>
    </submittedName>
</protein>
<proteinExistence type="predicted"/>
<dbReference type="eggNOG" id="COG1511">
    <property type="taxonomic scope" value="Bacteria"/>
</dbReference>
<dbReference type="GO" id="GO:0016020">
    <property type="term" value="C:membrane"/>
    <property type="evidence" value="ECO:0007669"/>
    <property type="project" value="UniProtKB-SubCell"/>
</dbReference>
<dbReference type="STRING" id="356829.BITS_0244"/>
<evidence type="ECO:0000256" key="1">
    <source>
        <dbReference type="ARBA" id="ARBA00004141"/>
    </source>
</evidence>
<dbReference type="GO" id="GO:0140359">
    <property type="term" value="F:ABC-type transporter activity"/>
    <property type="evidence" value="ECO:0007669"/>
    <property type="project" value="InterPro"/>
</dbReference>